<dbReference type="InterPro" id="IPR014371">
    <property type="entry name" value="Oat_ACAT_DAG_ARE"/>
</dbReference>
<dbReference type="Pfam" id="PF03062">
    <property type="entry name" value="MBOAT"/>
    <property type="match status" value="1"/>
</dbReference>
<evidence type="ECO:0000256" key="5">
    <source>
        <dbReference type="ARBA" id="ARBA00022824"/>
    </source>
</evidence>
<proteinExistence type="inferred from homology"/>
<keyword evidence="5 9" id="KW-0256">Endoplasmic reticulum</keyword>
<dbReference type="EMBL" id="HBIV01024889">
    <property type="protein sequence ID" value="CAE0666241.1"/>
    <property type="molecule type" value="Transcribed_RNA"/>
</dbReference>
<keyword evidence="4 11" id="KW-0812">Transmembrane</keyword>
<keyword evidence="7 9" id="KW-0472">Membrane</keyword>
<keyword evidence="8 9" id="KW-0012">Acyltransferase</keyword>
<evidence type="ECO:0000256" key="9">
    <source>
        <dbReference type="PIRNR" id="PIRNR000439"/>
    </source>
</evidence>
<dbReference type="GO" id="GO:0005789">
    <property type="term" value="C:endoplasmic reticulum membrane"/>
    <property type="evidence" value="ECO:0007669"/>
    <property type="project" value="UniProtKB-SubCell"/>
</dbReference>
<gene>
    <name evidence="12" type="ORF">LGLO00237_LOCUS17851</name>
</gene>
<feature type="transmembrane region" description="Helical" evidence="11">
    <location>
        <begin position="423"/>
        <end position="442"/>
    </location>
</feature>
<evidence type="ECO:0000256" key="2">
    <source>
        <dbReference type="ARBA" id="ARBA00009010"/>
    </source>
</evidence>
<feature type="transmembrane region" description="Helical" evidence="11">
    <location>
        <begin position="147"/>
        <end position="164"/>
    </location>
</feature>
<evidence type="ECO:0000256" key="1">
    <source>
        <dbReference type="ARBA" id="ARBA00004477"/>
    </source>
</evidence>
<evidence type="ECO:0000256" key="10">
    <source>
        <dbReference type="PIRSR" id="PIRSR000439-1"/>
    </source>
</evidence>
<keyword evidence="3 9" id="KW-0808">Transferase</keyword>
<evidence type="ECO:0000256" key="3">
    <source>
        <dbReference type="ARBA" id="ARBA00022679"/>
    </source>
</evidence>
<evidence type="ECO:0000256" key="8">
    <source>
        <dbReference type="ARBA" id="ARBA00023315"/>
    </source>
</evidence>
<feature type="transmembrane region" description="Helical" evidence="11">
    <location>
        <begin position="251"/>
        <end position="275"/>
    </location>
</feature>
<evidence type="ECO:0000256" key="6">
    <source>
        <dbReference type="ARBA" id="ARBA00022989"/>
    </source>
</evidence>
<organism evidence="12">
    <name type="scientific">Lotharella globosa</name>
    <dbReference type="NCBI Taxonomy" id="91324"/>
    <lineage>
        <taxon>Eukaryota</taxon>
        <taxon>Sar</taxon>
        <taxon>Rhizaria</taxon>
        <taxon>Cercozoa</taxon>
        <taxon>Chlorarachniophyceae</taxon>
        <taxon>Lotharella</taxon>
    </lineage>
</organism>
<dbReference type="AlphaFoldDB" id="A0A7S3YYQ9"/>
<feature type="transmembrane region" description="Helical" evidence="11">
    <location>
        <begin position="89"/>
        <end position="109"/>
    </location>
</feature>
<feature type="transmembrane region" description="Helical" evidence="11">
    <location>
        <begin position="287"/>
        <end position="308"/>
    </location>
</feature>
<comment type="similarity">
    <text evidence="2 9">Belongs to the membrane-bound acyltransferase family. Sterol o-acyltransferase subfamily.</text>
</comment>
<reference evidence="12" key="1">
    <citation type="submission" date="2021-01" db="EMBL/GenBank/DDBJ databases">
        <authorList>
            <person name="Corre E."/>
            <person name="Pelletier E."/>
            <person name="Niang G."/>
            <person name="Scheremetjew M."/>
            <person name="Finn R."/>
            <person name="Kale V."/>
            <person name="Holt S."/>
            <person name="Cochrane G."/>
            <person name="Meng A."/>
            <person name="Brown T."/>
            <person name="Cohen L."/>
        </authorList>
    </citation>
    <scope>NUCLEOTIDE SEQUENCE</scope>
    <source>
        <strain evidence="12">CCCM811</strain>
    </source>
</reference>
<evidence type="ECO:0000256" key="7">
    <source>
        <dbReference type="ARBA" id="ARBA00023136"/>
    </source>
</evidence>
<dbReference type="PANTHER" id="PTHR10408">
    <property type="entry name" value="STEROL O-ACYLTRANSFERASE"/>
    <property type="match status" value="1"/>
</dbReference>
<evidence type="ECO:0000256" key="11">
    <source>
        <dbReference type="SAM" id="Phobius"/>
    </source>
</evidence>
<dbReference type="InterPro" id="IPR004299">
    <property type="entry name" value="MBOAT_fam"/>
</dbReference>
<accession>A0A7S3YYQ9</accession>
<name>A0A7S3YYQ9_9EUKA</name>
<dbReference type="PIRSF" id="PIRSF000439">
    <property type="entry name" value="Oat_ACAT_DAG_ARE"/>
    <property type="match status" value="1"/>
</dbReference>
<feature type="transmembrane region" description="Helical" evidence="11">
    <location>
        <begin position="121"/>
        <end position="141"/>
    </location>
</feature>
<comment type="subcellular location">
    <subcellularLocation>
        <location evidence="1 9">Endoplasmic reticulum membrane</location>
        <topology evidence="1 9">Multi-pass membrane protein</topology>
    </subcellularLocation>
</comment>
<protein>
    <recommendedName>
        <fullName evidence="9">O-acyltransferase</fullName>
    </recommendedName>
</protein>
<keyword evidence="6 11" id="KW-1133">Transmembrane helix</keyword>
<dbReference type="GO" id="GO:0008374">
    <property type="term" value="F:O-acyltransferase activity"/>
    <property type="evidence" value="ECO:0007669"/>
    <property type="project" value="InterPro"/>
</dbReference>
<sequence>MFCADTLGVPSAQGITHSPTQLRGLPRNRSWGLLQELRRLEQSPGVYHGAMLLLAINFHAQLIADIREHGLRFNYHFLMEPAVWHDVTTMWYIIFVVAAPLALLSYWITNLLLTSNLCSRVVTLTTHAVFALVQIALPHLLLIRDQINPIICGIASAASTCFALKTHSYIVRRTLNKGGAAPGDLREIGHFLRFLFVPELVYDENAMDKAYKDARVGTGRPPLAGEKLGKMRTGSTRNYSRARSRGIRFGFVFWNWVQGIACLGWIAVVFCQQIAPVLIEAKTLVGVHSLQICVPANLCWFLAFYCVFKANFSILAELTNYPVRRFYSDWWNATTVDDFWRRWNVPVHQFAVHHIFHPCINELQMSPRAAGATVFVLSALLHELTFAVAFECPNCYFITLGMVLQVPLVEASKNLEGSRRGNILVWLNFVLGITAMAHLYFYQWHRCCSDDDLVFQSFYRESINAK</sequence>
<evidence type="ECO:0000313" key="12">
    <source>
        <dbReference type="EMBL" id="CAE0666241.1"/>
    </source>
</evidence>
<evidence type="ECO:0000256" key="4">
    <source>
        <dbReference type="ARBA" id="ARBA00022692"/>
    </source>
</evidence>
<feature type="active site" evidence="10">
    <location>
        <position position="382"/>
    </location>
</feature>